<name>A0ABT3FQW1_9BACT</name>
<reference evidence="1 2" key="1">
    <citation type="submission" date="2022-10" db="EMBL/GenBank/DDBJ databases">
        <title>Luteolibacter flavescens strain MCCC 1K03193, whole genome shotgun sequencing project.</title>
        <authorList>
            <person name="Zhao G."/>
            <person name="Shen L."/>
        </authorList>
    </citation>
    <scope>NUCLEOTIDE SEQUENCE [LARGE SCALE GENOMIC DNA]</scope>
    <source>
        <strain evidence="1 2">MCCC 1K03193</strain>
    </source>
</reference>
<evidence type="ECO:0000313" key="2">
    <source>
        <dbReference type="Proteomes" id="UP001207930"/>
    </source>
</evidence>
<protein>
    <submittedName>
        <fullName evidence="1">Uncharacterized protein</fullName>
    </submittedName>
</protein>
<comment type="caution">
    <text evidence="1">The sequence shown here is derived from an EMBL/GenBank/DDBJ whole genome shotgun (WGS) entry which is preliminary data.</text>
</comment>
<proteinExistence type="predicted"/>
<dbReference type="EMBL" id="JAPDDS010000006">
    <property type="protein sequence ID" value="MCW1885621.1"/>
    <property type="molecule type" value="Genomic_DNA"/>
</dbReference>
<evidence type="ECO:0000313" key="1">
    <source>
        <dbReference type="EMBL" id="MCW1885621.1"/>
    </source>
</evidence>
<dbReference type="Proteomes" id="UP001207930">
    <property type="component" value="Unassembled WGS sequence"/>
</dbReference>
<keyword evidence="2" id="KW-1185">Reference proteome</keyword>
<organism evidence="1 2">
    <name type="scientific">Luteolibacter flavescens</name>
    <dbReference type="NCBI Taxonomy" id="1859460"/>
    <lineage>
        <taxon>Bacteria</taxon>
        <taxon>Pseudomonadati</taxon>
        <taxon>Verrucomicrobiota</taxon>
        <taxon>Verrucomicrobiia</taxon>
        <taxon>Verrucomicrobiales</taxon>
        <taxon>Verrucomicrobiaceae</taxon>
        <taxon>Luteolibacter</taxon>
    </lineage>
</organism>
<accession>A0ABT3FQW1</accession>
<sequence length="229" mass="25023">MIEIKVNVADGVSAVLASIISALTTPEMAELNEVGGRAASEAARKFSQEFDRAGGWRTSAYRTSSGPSRFGADVAAGWHFLTADPSGAVIYNDADHYAFRVRGGTIRPKRVSRLTIPLVPEARGLRVATYVQNTGRRLFTIPGRNALFERVDRDGTTGERVISRTRGRHRDGSVEMIRRKGGIRAVYALLASVTLPPMPEAAPPDELLIVSFSTAWRNELADRIERITS</sequence>
<gene>
    <name evidence="1" type="ORF">OKA04_12855</name>
</gene>
<dbReference type="RefSeq" id="WP_264501575.1">
    <property type="nucleotide sequence ID" value="NZ_JAPDDS010000006.1"/>
</dbReference>